<dbReference type="PANTHER" id="PTHR21039:SF0">
    <property type="entry name" value="HISTIDINOL-PHOSPHATASE"/>
    <property type="match status" value="1"/>
</dbReference>
<evidence type="ECO:0000256" key="1">
    <source>
        <dbReference type="ARBA" id="ARBA00004970"/>
    </source>
</evidence>
<evidence type="ECO:0000313" key="10">
    <source>
        <dbReference type="EMBL" id="MDQ0177427.1"/>
    </source>
</evidence>
<dbReference type="RefSeq" id="WP_307231393.1">
    <property type="nucleotide sequence ID" value="NZ_JAUSTT010000022.1"/>
</dbReference>
<keyword evidence="6 8" id="KW-0368">Histidine biosynthesis</keyword>
<dbReference type="InterPro" id="IPR004013">
    <property type="entry name" value="PHP_dom"/>
</dbReference>
<evidence type="ECO:0000256" key="2">
    <source>
        <dbReference type="ARBA" id="ARBA00009152"/>
    </source>
</evidence>
<comment type="caution">
    <text evidence="10">The sequence shown here is derived from an EMBL/GenBank/DDBJ whole genome shotgun (WGS) entry which is preliminary data.</text>
</comment>
<feature type="domain" description="PHP" evidence="9">
    <location>
        <begin position="6"/>
        <end position="218"/>
    </location>
</feature>
<dbReference type="EC" id="3.1.3.15" evidence="3 8"/>
<evidence type="ECO:0000256" key="7">
    <source>
        <dbReference type="ARBA" id="ARBA00049158"/>
    </source>
</evidence>
<comment type="similarity">
    <text evidence="2 8">Belongs to the PHP hydrolase family. HisK subfamily.</text>
</comment>
<name>A0ABT9WVV0_9BACI</name>
<evidence type="ECO:0000256" key="5">
    <source>
        <dbReference type="ARBA" id="ARBA00022801"/>
    </source>
</evidence>
<dbReference type="InterPro" id="IPR010140">
    <property type="entry name" value="Histidinol_P_phosphatase_HisJ"/>
</dbReference>
<organism evidence="10 11">
    <name type="scientific">Bacillus chungangensis</name>
    <dbReference type="NCBI Taxonomy" id="587633"/>
    <lineage>
        <taxon>Bacteria</taxon>
        <taxon>Bacillati</taxon>
        <taxon>Bacillota</taxon>
        <taxon>Bacilli</taxon>
        <taxon>Bacillales</taxon>
        <taxon>Bacillaceae</taxon>
        <taxon>Bacillus</taxon>
    </lineage>
</organism>
<evidence type="ECO:0000256" key="3">
    <source>
        <dbReference type="ARBA" id="ARBA00013085"/>
    </source>
</evidence>
<accession>A0ABT9WVV0</accession>
<evidence type="ECO:0000256" key="6">
    <source>
        <dbReference type="ARBA" id="ARBA00023102"/>
    </source>
</evidence>
<keyword evidence="4 8" id="KW-0028">Amino-acid biosynthesis</keyword>
<evidence type="ECO:0000256" key="4">
    <source>
        <dbReference type="ARBA" id="ARBA00022605"/>
    </source>
</evidence>
<keyword evidence="11" id="KW-1185">Reference proteome</keyword>
<dbReference type="NCBIfam" id="TIGR01856">
    <property type="entry name" value="hisJ_fam"/>
    <property type="match status" value="1"/>
</dbReference>
<protein>
    <recommendedName>
        <fullName evidence="3 8">Histidinol-phosphatase</fullName>
        <shortName evidence="8">HolPase</shortName>
        <ecNumber evidence="3 8">3.1.3.15</ecNumber>
    </recommendedName>
</protein>
<dbReference type="PANTHER" id="PTHR21039">
    <property type="entry name" value="HISTIDINOL PHOSPHATASE-RELATED"/>
    <property type="match status" value="1"/>
</dbReference>
<dbReference type="EMBL" id="JAUSTT010000022">
    <property type="protein sequence ID" value="MDQ0177427.1"/>
    <property type="molecule type" value="Genomic_DNA"/>
</dbReference>
<dbReference type="CDD" id="cd12110">
    <property type="entry name" value="PHP_HisPPase_Hisj_like"/>
    <property type="match status" value="1"/>
</dbReference>
<dbReference type="InterPro" id="IPR016195">
    <property type="entry name" value="Pol/histidinol_Pase-like"/>
</dbReference>
<evidence type="ECO:0000313" key="11">
    <source>
        <dbReference type="Proteomes" id="UP001223586"/>
    </source>
</evidence>
<proteinExistence type="inferred from homology"/>
<dbReference type="SUPFAM" id="SSF89550">
    <property type="entry name" value="PHP domain-like"/>
    <property type="match status" value="1"/>
</dbReference>
<dbReference type="NCBIfam" id="NF005996">
    <property type="entry name" value="PRK08123.1"/>
    <property type="match status" value="1"/>
</dbReference>
<evidence type="ECO:0000259" key="9">
    <source>
        <dbReference type="Pfam" id="PF02811"/>
    </source>
</evidence>
<dbReference type="Pfam" id="PF02811">
    <property type="entry name" value="PHP"/>
    <property type="match status" value="1"/>
</dbReference>
<evidence type="ECO:0000256" key="8">
    <source>
        <dbReference type="RuleBase" id="RU366003"/>
    </source>
</evidence>
<dbReference type="Proteomes" id="UP001223586">
    <property type="component" value="Unassembled WGS sequence"/>
</dbReference>
<dbReference type="Gene3D" id="3.20.20.140">
    <property type="entry name" value="Metal-dependent hydrolases"/>
    <property type="match status" value="1"/>
</dbReference>
<comment type="catalytic activity">
    <reaction evidence="7 8">
        <text>L-histidinol phosphate + H2O = L-histidinol + phosphate</text>
        <dbReference type="Rhea" id="RHEA:14465"/>
        <dbReference type="ChEBI" id="CHEBI:15377"/>
        <dbReference type="ChEBI" id="CHEBI:43474"/>
        <dbReference type="ChEBI" id="CHEBI:57699"/>
        <dbReference type="ChEBI" id="CHEBI:57980"/>
        <dbReference type="EC" id="3.1.3.15"/>
    </reaction>
</comment>
<reference evidence="10 11" key="1">
    <citation type="submission" date="2023-07" db="EMBL/GenBank/DDBJ databases">
        <title>Genomic Encyclopedia of Type Strains, Phase IV (KMG-IV): sequencing the most valuable type-strain genomes for metagenomic binning, comparative biology and taxonomic classification.</title>
        <authorList>
            <person name="Goeker M."/>
        </authorList>
    </citation>
    <scope>NUCLEOTIDE SEQUENCE [LARGE SCALE GENOMIC DNA]</scope>
    <source>
        <strain evidence="10 11">DSM 23837</strain>
    </source>
</reference>
<comment type="pathway">
    <text evidence="1 8">Amino-acid biosynthesis; L-histidine biosynthesis; L-histidine from 5-phospho-alpha-D-ribose 1-diphosphate: step 8/9.</text>
</comment>
<gene>
    <name evidence="10" type="ORF">J2S08_003307</name>
</gene>
<dbReference type="GO" id="GO:0004401">
    <property type="term" value="F:histidinol-phosphatase activity"/>
    <property type="evidence" value="ECO:0007669"/>
    <property type="project" value="UniProtKB-EC"/>
</dbReference>
<keyword evidence="5 8" id="KW-0378">Hydrolase</keyword>
<sequence>MFPVGDFHVHTHFCPHGSNDRMEEYVKNAISRGMKFLSFTEHAPLPNVFDDPAPNKDSAMRLEDIDAYFKEGNRLKEAYKDTITIKVGFEVDYLLGFEAETERFLHTYGADIEDAILSVHMLQAPNGEYVCLDFSPDEFGRIIRLFGSIDHVYETYYQTLRQAIEADLGKWKPVRIGHLTLIEKFSKLFKAARTFNDVIEEILTLIAAKQYSLDVNTAGYFKEYCGVTYPTATVMRQANNKNIPLIFGSDSHTAGHVGKGLEQIPKDLPLALPKAYDEKGN</sequence>